<keyword evidence="3" id="KW-0804">Transcription</keyword>
<sequence length="326" mass="37205">MITAQQTLSYNDVLSCLRTAPETDEFGFTRRVASDQTWGRWEERLLVGDHYRLANIKAELTDTVRFQFVDEHMLHSLNICAALDGNIALHLPGSGLSAGLQTRRHHAVHSCEPAYTLTIPGMVNVLHLSIDCDYYTGLLCDQERWMAQLKERLLNKEQVLQGDAELKLEMAQVIQQLCNNPLRGTLGKLMTEAKILELVALQLTQFANSVTPHTTPRTPVLRPADRDTFHALRDYLDIHFASDLSLRSLSRTFGLNEFKLKKGFKELFQTTVFDHIHRRRMEHARYLLADQKMYVHQVANLVGYKNANHFSTAFKRTFGVKPTSLG</sequence>
<reference evidence="5 6" key="1">
    <citation type="submission" date="2021-05" db="EMBL/GenBank/DDBJ databases">
        <title>A Polyphasic approach of four new species of the genus Ohtaekwangia: Ohtaekwangia histidinii sp. nov., Ohtaekwangia cretensis sp. nov., Ohtaekwangia indiensis sp. nov., Ohtaekwangia reichenbachii sp. nov. from diverse environment.</title>
        <authorList>
            <person name="Octaviana S."/>
        </authorList>
    </citation>
    <scope>NUCLEOTIDE SEQUENCE [LARGE SCALE GENOMIC DNA]</scope>
    <source>
        <strain evidence="5 6">PWU37</strain>
    </source>
</reference>
<accession>A0AAP2DF02</accession>
<proteinExistence type="predicted"/>
<dbReference type="Gene3D" id="1.10.10.60">
    <property type="entry name" value="Homeodomain-like"/>
    <property type="match status" value="2"/>
</dbReference>
<feature type="domain" description="HTH araC/xylS-type" evidence="4">
    <location>
        <begin position="230"/>
        <end position="326"/>
    </location>
</feature>
<evidence type="ECO:0000256" key="3">
    <source>
        <dbReference type="ARBA" id="ARBA00023163"/>
    </source>
</evidence>
<dbReference type="PANTHER" id="PTHR47893:SF1">
    <property type="entry name" value="REGULATORY PROTEIN PCHR"/>
    <property type="match status" value="1"/>
</dbReference>
<organism evidence="5 6">
    <name type="scientific">Dawidia soli</name>
    <dbReference type="NCBI Taxonomy" id="2782352"/>
    <lineage>
        <taxon>Bacteria</taxon>
        <taxon>Pseudomonadati</taxon>
        <taxon>Bacteroidota</taxon>
        <taxon>Cytophagia</taxon>
        <taxon>Cytophagales</taxon>
        <taxon>Chryseotaleaceae</taxon>
        <taxon>Dawidia</taxon>
    </lineage>
</organism>
<evidence type="ECO:0000256" key="1">
    <source>
        <dbReference type="ARBA" id="ARBA00023015"/>
    </source>
</evidence>
<dbReference type="SUPFAM" id="SSF46689">
    <property type="entry name" value="Homeodomain-like"/>
    <property type="match status" value="1"/>
</dbReference>
<dbReference type="InterPro" id="IPR018060">
    <property type="entry name" value="HTH_AraC"/>
</dbReference>
<dbReference type="AlphaFoldDB" id="A0AAP2DF02"/>
<comment type="caution">
    <text evidence="5">The sequence shown here is derived from an EMBL/GenBank/DDBJ whole genome shotgun (WGS) entry which is preliminary data.</text>
</comment>
<gene>
    <name evidence="5" type="ORF">KK078_23255</name>
</gene>
<evidence type="ECO:0000313" key="6">
    <source>
        <dbReference type="Proteomes" id="UP001319180"/>
    </source>
</evidence>
<evidence type="ECO:0000259" key="4">
    <source>
        <dbReference type="PROSITE" id="PS01124"/>
    </source>
</evidence>
<dbReference type="EMBL" id="JAHESC010000042">
    <property type="protein sequence ID" value="MBT1689500.1"/>
    <property type="molecule type" value="Genomic_DNA"/>
</dbReference>
<dbReference type="PANTHER" id="PTHR47893">
    <property type="entry name" value="REGULATORY PROTEIN PCHR"/>
    <property type="match status" value="1"/>
</dbReference>
<dbReference type="GO" id="GO:0043565">
    <property type="term" value="F:sequence-specific DNA binding"/>
    <property type="evidence" value="ECO:0007669"/>
    <property type="project" value="InterPro"/>
</dbReference>
<evidence type="ECO:0000313" key="5">
    <source>
        <dbReference type="EMBL" id="MBT1689500.1"/>
    </source>
</evidence>
<protein>
    <submittedName>
        <fullName evidence="5">AraC family transcriptional regulator</fullName>
    </submittedName>
</protein>
<dbReference type="Proteomes" id="UP001319180">
    <property type="component" value="Unassembled WGS sequence"/>
</dbReference>
<keyword evidence="1" id="KW-0805">Transcription regulation</keyword>
<dbReference type="InterPro" id="IPR009057">
    <property type="entry name" value="Homeodomain-like_sf"/>
</dbReference>
<evidence type="ECO:0000256" key="2">
    <source>
        <dbReference type="ARBA" id="ARBA00023125"/>
    </source>
</evidence>
<dbReference type="Pfam" id="PF12833">
    <property type="entry name" value="HTH_18"/>
    <property type="match status" value="1"/>
</dbReference>
<dbReference type="GO" id="GO:0003700">
    <property type="term" value="F:DNA-binding transcription factor activity"/>
    <property type="evidence" value="ECO:0007669"/>
    <property type="project" value="InterPro"/>
</dbReference>
<dbReference type="PROSITE" id="PS01124">
    <property type="entry name" value="HTH_ARAC_FAMILY_2"/>
    <property type="match status" value="1"/>
</dbReference>
<dbReference type="InterPro" id="IPR053142">
    <property type="entry name" value="PchR_regulatory_protein"/>
</dbReference>
<dbReference type="RefSeq" id="WP_254092722.1">
    <property type="nucleotide sequence ID" value="NZ_JAHESC010000042.1"/>
</dbReference>
<dbReference type="InterPro" id="IPR018062">
    <property type="entry name" value="HTH_AraC-typ_CS"/>
</dbReference>
<dbReference type="SMART" id="SM00342">
    <property type="entry name" value="HTH_ARAC"/>
    <property type="match status" value="1"/>
</dbReference>
<keyword evidence="6" id="KW-1185">Reference proteome</keyword>
<keyword evidence="2" id="KW-0238">DNA-binding</keyword>
<name>A0AAP2DF02_9BACT</name>
<dbReference type="PROSITE" id="PS00041">
    <property type="entry name" value="HTH_ARAC_FAMILY_1"/>
    <property type="match status" value="1"/>
</dbReference>